<proteinExistence type="inferred from homology"/>
<protein>
    <recommendedName>
        <fullName evidence="8">Signal peptidase complex subunit 3</fullName>
    </recommendedName>
</protein>
<keyword evidence="3 9" id="KW-0812">Transmembrane</keyword>
<evidence type="ECO:0000256" key="9">
    <source>
        <dbReference type="SAM" id="Phobius"/>
    </source>
</evidence>
<dbReference type="GO" id="GO:0006465">
    <property type="term" value="P:signal peptide processing"/>
    <property type="evidence" value="ECO:0007669"/>
    <property type="project" value="InterPro"/>
</dbReference>
<dbReference type="GO" id="GO:0005787">
    <property type="term" value="C:signal peptidase complex"/>
    <property type="evidence" value="ECO:0007669"/>
    <property type="project" value="InterPro"/>
</dbReference>
<keyword evidence="6 9" id="KW-1133">Transmembrane helix</keyword>
<dbReference type="OMA" id="MCTIASF"/>
<sequence length="105" mass="11890">MHSLLMRANAIFCYALVVLAVLVGCNIGTSYFIPTNPEVHFAVTSLQVFQRHPTLQNDVLSLTFDLKADLSSLFHWNTKQLFVYVAAEYATERNAVNQIVVWDDI</sequence>
<gene>
    <name evidence="11" type="ORF">ACA1_213570</name>
</gene>
<accession>L8GPW8</accession>
<dbReference type="VEuPathDB" id="AmoebaDB:ACA1_213570"/>
<feature type="chain" id="PRO_5003990278" description="Signal peptidase complex subunit 3" evidence="10">
    <location>
        <begin position="21"/>
        <end position="105"/>
    </location>
</feature>
<evidence type="ECO:0000256" key="3">
    <source>
        <dbReference type="ARBA" id="ARBA00022692"/>
    </source>
</evidence>
<comment type="subcellular location">
    <subcellularLocation>
        <location evidence="1">Endoplasmic reticulum membrane</location>
        <topology evidence="1">Single-pass type II membrane protein</topology>
    </subcellularLocation>
</comment>
<dbReference type="InterPro" id="IPR007653">
    <property type="entry name" value="SPC3"/>
</dbReference>
<keyword evidence="5" id="KW-0735">Signal-anchor</keyword>
<evidence type="ECO:0000256" key="7">
    <source>
        <dbReference type="ARBA" id="ARBA00023136"/>
    </source>
</evidence>
<dbReference type="KEGG" id="acan:ACA1_213570"/>
<dbReference type="GeneID" id="14915860"/>
<dbReference type="STRING" id="1257118.L8GPW8"/>
<evidence type="ECO:0000256" key="6">
    <source>
        <dbReference type="ARBA" id="ARBA00022989"/>
    </source>
</evidence>
<dbReference type="PIRSF" id="PIRSF016089">
    <property type="entry name" value="SPC22"/>
    <property type="match status" value="1"/>
</dbReference>
<dbReference type="Proteomes" id="UP000011083">
    <property type="component" value="Unassembled WGS sequence"/>
</dbReference>
<keyword evidence="10" id="KW-0732">Signal</keyword>
<dbReference type="PANTHER" id="PTHR12804">
    <property type="entry name" value="MICROSOMAL SIGNAL PEPTIDASE 23 KD SUBUNIT SPC22/23"/>
    <property type="match status" value="1"/>
</dbReference>
<dbReference type="AlphaFoldDB" id="L8GPW8"/>
<keyword evidence="7 9" id="KW-0472">Membrane</keyword>
<reference evidence="11 12" key="1">
    <citation type="journal article" date="2013" name="Genome Biol.">
        <title>Genome of Acanthamoeba castellanii highlights extensive lateral gene transfer and early evolution of tyrosine kinase signaling.</title>
        <authorList>
            <person name="Clarke M."/>
            <person name="Lohan A.J."/>
            <person name="Liu B."/>
            <person name="Lagkouvardos I."/>
            <person name="Roy S."/>
            <person name="Zafar N."/>
            <person name="Bertelli C."/>
            <person name="Schilde C."/>
            <person name="Kianianmomeni A."/>
            <person name="Burglin T.R."/>
            <person name="Frech C."/>
            <person name="Turcotte B."/>
            <person name="Kopec K.O."/>
            <person name="Synnott J.M."/>
            <person name="Choo C."/>
            <person name="Paponov I."/>
            <person name="Finkler A."/>
            <person name="Soon Heng Tan C."/>
            <person name="Hutchins A.P."/>
            <person name="Weinmeier T."/>
            <person name="Rattei T."/>
            <person name="Chu J.S."/>
            <person name="Gimenez G."/>
            <person name="Irimia M."/>
            <person name="Rigden D.J."/>
            <person name="Fitzpatrick D.A."/>
            <person name="Lorenzo-Morales J."/>
            <person name="Bateman A."/>
            <person name="Chiu C.H."/>
            <person name="Tang P."/>
            <person name="Hegemann P."/>
            <person name="Fromm H."/>
            <person name="Raoult D."/>
            <person name="Greub G."/>
            <person name="Miranda-Saavedra D."/>
            <person name="Chen N."/>
            <person name="Nash P."/>
            <person name="Ginger M.L."/>
            <person name="Horn M."/>
            <person name="Schaap P."/>
            <person name="Caler L."/>
            <person name="Loftus B."/>
        </authorList>
    </citation>
    <scope>NUCLEOTIDE SEQUENCE [LARGE SCALE GENOMIC DNA]</scope>
    <source>
        <strain evidence="11 12">Neff</strain>
    </source>
</reference>
<evidence type="ECO:0000313" key="12">
    <source>
        <dbReference type="Proteomes" id="UP000011083"/>
    </source>
</evidence>
<dbReference type="GO" id="GO:0045047">
    <property type="term" value="P:protein targeting to ER"/>
    <property type="evidence" value="ECO:0007669"/>
    <property type="project" value="TreeGrafter"/>
</dbReference>
<evidence type="ECO:0000256" key="8">
    <source>
        <dbReference type="ARBA" id="ARBA00029556"/>
    </source>
</evidence>
<evidence type="ECO:0000256" key="10">
    <source>
        <dbReference type="SAM" id="SignalP"/>
    </source>
</evidence>
<feature type="non-terminal residue" evidence="11">
    <location>
        <position position="105"/>
    </location>
</feature>
<keyword evidence="4" id="KW-0256">Endoplasmic reticulum</keyword>
<name>L8GPW8_ACACF</name>
<dbReference type="PANTHER" id="PTHR12804:SF0">
    <property type="entry name" value="SIGNAL PEPTIDASE COMPLEX SUBUNIT 3"/>
    <property type="match status" value="1"/>
</dbReference>
<dbReference type="RefSeq" id="XP_004337053.1">
    <property type="nucleotide sequence ID" value="XM_004337005.1"/>
</dbReference>
<dbReference type="Pfam" id="PF04573">
    <property type="entry name" value="SPC22"/>
    <property type="match status" value="1"/>
</dbReference>
<dbReference type="PROSITE" id="PS51257">
    <property type="entry name" value="PROKAR_LIPOPROTEIN"/>
    <property type="match status" value="1"/>
</dbReference>
<keyword evidence="12" id="KW-1185">Reference proteome</keyword>
<feature type="signal peptide" evidence="10">
    <location>
        <begin position="1"/>
        <end position="20"/>
    </location>
</feature>
<dbReference type="OrthoDB" id="10261524at2759"/>
<evidence type="ECO:0000256" key="4">
    <source>
        <dbReference type="ARBA" id="ARBA00022824"/>
    </source>
</evidence>
<organism evidence="11 12">
    <name type="scientific">Acanthamoeba castellanii (strain ATCC 30010 / Neff)</name>
    <dbReference type="NCBI Taxonomy" id="1257118"/>
    <lineage>
        <taxon>Eukaryota</taxon>
        <taxon>Amoebozoa</taxon>
        <taxon>Discosea</taxon>
        <taxon>Longamoebia</taxon>
        <taxon>Centramoebida</taxon>
        <taxon>Acanthamoebidae</taxon>
        <taxon>Acanthamoeba</taxon>
    </lineage>
</organism>
<feature type="transmembrane region" description="Helical" evidence="9">
    <location>
        <begin position="12"/>
        <end position="33"/>
    </location>
</feature>
<evidence type="ECO:0000256" key="1">
    <source>
        <dbReference type="ARBA" id="ARBA00004648"/>
    </source>
</evidence>
<comment type="similarity">
    <text evidence="2">Belongs to the SPCS3 family.</text>
</comment>
<evidence type="ECO:0000256" key="5">
    <source>
        <dbReference type="ARBA" id="ARBA00022968"/>
    </source>
</evidence>
<evidence type="ECO:0000313" key="11">
    <source>
        <dbReference type="EMBL" id="ELR15040.1"/>
    </source>
</evidence>
<dbReference type="EMBL" id="KB008036">
    <property type="protein sequence ID" value="ELR15040.1"/>
    <property type="molecule type" value="Genomic_DNA"/>
</dbReference>
<evidence type="ECO:0000256" key="2">
    <source>
        <dbReference type="ARBA" id="ARBA00009289"/>
    </source>
</evidence>